<evidence type="ECO:0000256" key="4">
    <source>
        <dbReference type="ARBA" id="ARBA00022679"/>
    </source>
</evidence>
<keyword evidence="5" id="KW-0378">Hydrolase</keyword>
<protein>
    <recommendedName>
        <fullName evidence="9">L,D-TPase catalytic domain-containing protein</fullName>
    </recommendedName>
</protein>
<evidence type="ECO:0000256" key="8">
    <source>
        <dbReference type="ARBA" id="ARBA00023316"/>
    </source>
</evidence>
<evidence type="ECO:0000256" key="7">
    <source>
        <dbReference type="ARBA" id="ARBA00022984"/>
    </source>
</evidence>
<organism evidence="10">
    <name type="scientific">marine sediment metagenome</name>
    <dbReference type="NCBI Taxonomy" id="412755"/>
    <lineage>
        <taxon>unclassified sequences</taxon>
        <taxon>metagenomes</taxon>
        <taxon>ecological metagenomes</taxon>
    </lineage>
</organism>
<evidence type="ECO:0000256" key="3">
    <source>
        <dbReference type="ARBA" id="ARBA00022676"/>
    </source>
</evidence>
<dbReference type="PROSITE" id="PS52029">
    <property type="entry name" value="LD_TPASE"/>
    <property type="match status" value="1"/>
</dbReference>
<dbReference type="UniPathway" id="UPA00219"/>
<dbReference type="GO" id="GO:0005576">
    <property type="term" value="C:extracellular region"/>
    <property type="evidence" value="ECO:0007669"/>
    <property type="project" value="TreeGrafter"/>
</dbReference>
<sequence length="435" mass="47812">MNSPITKRIVIGVGGLLVFGLSLLAYSITYASIDITPDEEQIINSNRPTISVDWPYAIGATLKNAKVTLDGKDISKAIQKNSKGFVYTAPANMPQGIHVINAELEYNIIFTKKVHLKWFFSTDTVPPKIVLNEKNNTLASRTPDIGLDAKTEAYSIVKSKFNNGKEEILNADKKGNFKVGLKSLKKNNELLLEATDRAGNVTKRKLSVIIDTKPPAIKRASVKHIFTYAKKDNIVKAVVKDGESGIVKTRMIIDGKPVKTKFNEKSNALAFTGNFGKEGVRKVQVDAWDVAGNKTSENWNIEIDTSQIIIDQSDFKLTLYKGRKPIHTLNVAVGMARFPTPNGNWTVVRKKAMASWYNPMKAWSSGMPRVIPPGPSNPLGLRTVYLDASGIRIHGTSAYGSIGTRASHGCIRVKNPDILPFFPKVTVGTPVIIRP</sequence>
<comment type="similarity">
    <text evidence="2">Belongs to the YkuD family.</text>
</comment>
<keyword evidence="6" id="KW-0133">Cell shape</keyword>
<dbReference type="GO" id="GO:0008360">
    <property type="term" value="P:regulation of cell shape"/>
    <property type="evidence" value="ECO:0007669"/>
    <property type="project" value="UniProtKB-KW"/>
</dbReference>
<dbReference type="InterPro" id="IPR050979">
    <property type="entry name" value="LD-transpeptidase"/>
</dbReference>
<evidence type="ECO:0000256" key="5">
    <source>
        <dbReference type="ARBA" id="ARBA00022801"/>
    </source>
</evidence>
<dbReference type="PANTHER" id="PTHR30582:SF24">
    <property type="entry name" value="L,D-TRANSPEPTIDASE ERFK_SRFK-RELATED"/>
    <property type="match status" value="1"/>
</dbReference>
<dbReference type="SUPFAM" id="SSF141523">
    <property type="entry name" value="L,D-transpeptidase catalytic domain-like"/>
    <property type="match status" value="1"/>
</dbReference>
<accession>A0A0F9III1</accession>
<evidence type="ECO:0000313" key="10">
    <source>
        <dbReference type="EMBL" id="KKL87112.1"/>
    </source>
</evidence>
<keyword evidence="8" id="KW-0961">Cell wall biogenesis/degradation</keyword>
<proteinExistence type="inferred from homology"/>
<dbReference type="GO" id="GO:0071972">
    <property type="term" value="F:peptidoglycan L,D-transpeptidase activity"/>
    <property type="evidence" value="ECO:0007669"/>
    <property type="project" value="TreeGrafter"/>
</dbReference>
<comment type="pathway">
    <text evidence="1">Cell wall biogenesis; peptidoglycan biosynthesis.</text>
</comment>
<evidence type="ECO:0000259" key="9">
    <source>
        <dbReference type="PROSITE" id="PS52029"/>
    </source>
</evidence>
<dbReference type="GO" id="GO:0018104">
    <property type="term" value="P:peptidoglycan-protein cross-linking"/>
    <property type="evidence" value="ECO:0007669"/>
    <property type="project" value="TreeGrafter"/>
</dbReference>
<dbReference type="GO" id="GO:0016757">
    <property type="term" value="F:glycosyltransferase activity"/>
    <property type="evidence" value="ECO:0007669"/>
    <property type="project" value="UniProtKB-KW"/>
</dbReference>
<dbReference type="GO" id="GO:0071555">
    <property type="term" value="P:cell wall organization"/>
    <property type="evidence" value="ECO:0007669"/>
    <property type="project" value="UniProtKB-KW"/>
</dbReference>
<keyword evidence="3" id="KW-0328">Glycosyltransferase</keyword>
<evidence type="ECO:0000256" key="6">
    <source>
        <dbReference type="ARBA" id="ARBA00022960"/>
    </source>
</evidence>
<dbReference type="CDD" id="cd16913">
    <property type="entry name" value="YkuD_like"/>
    <property type="match status" value="1"/>
</dbReference>
<reference evidence="10" key="1">
    <citation type="journal article" date="2015" name="Nature">
        <title>Complex archaea that bridge the gap between prokaryotes and eukaryotes.</title>
        <authorList>
            <person name="Spang A."/>
            <person name="Saw J.H."/>
            <person name="Jorgensen S.L."/>
            <person name="Zaremba-Niedzwiedzka K."/>
            <person name="Martijn J."/>
            <person name="Lind A.E."/>
            <person name="van Eijk R."/>
            <person name="Schleper C."/>
            <person name="Guy L."/>
            <person name="Ettema T.J."/>
        </authorList>
    </citation>
    <scope>NUCLEOTIDE SEQUENCE</scope>
</reference>
<name>A0A0F9III1_9ZZZZ</name>
<gene>
    <name evidence="10" type="ORF">LCGC14_1937960</name>
</gene>
<dbReference type="PANTHER" id="PTHR30582">
    <property type="entry name" value="L,D-TRANSPEPTIDASE"/>
    <property type="match status" value="1"/>
</dbReference>
<dbReference type="InterPro" id="IPR013783">
    <property type="entry name" value="Ig-like_fold"/>
</dbReference>
<dbReference type="Pfam" id="PF03734">
    <property type="entry name" value="YkuD"/>
    <property type="match status" value="1"/>
</dbReference>
<evidence type="ECO:0000256" key="2">
    <source>
        <dbReference type="ARBA" id="ARBA00005992"/>
    </source>
</evidence>
<evidence type="ECO:0000256" key="1">
    <source>
        <dbReference type="ARBA" id="ARBA00004752"/>
    </source>
</evidence>
<dbReference type="Gene3D" id="2.40.440.10">
    <property type="entry name" value="L,D-transpeptidase catalytic domain-like"/>
    <property type="match status" value="1"/>
</dbReference>
<dbReference type="InterPro" id="IPR005490">
    <property type="entry name" value="LD_TPept_cat_dom"/>
</dbReference>
<comment type="caution">
    <text evidence="10">The sequence shown here is derived from an EMBL/GenBank/DDBJ whole genome shotgun (WGS) entry which is preliminary data.</text>
</comment>
<keyword evidence="4" id="KW-0808">Transferase</keyword>
<dbReference type="Gene3D" id="2.60.40.10">
    <property type="entry name" value="Immunoglobulins"/>
    <property type="match status" value="1"/>
</dbReference>
<dbReference type="AlphaFoldDB" id="A0A0F9III1"/>
<keyword evidence="7" id="KW-0573">Peptidoglycan synthesis</keyword>
<feature type="domain" description="L,D-TPase catalytic" evidence="9">
    <location>
        <begin position="306"/>
        <end position="434"/>
    </location>
</feature>
<dbReference type="EMBL" id="LAZR01020926">
    <property type="protein sequence ID" value="KKL87112.1"/>
    <property type="molecule type" value="Genomic_DNA"/>
</dbReference>
<dbReference type="InterPro" id="IPR038063">
    <property type="entry name" value="Transpep_catalytic_dom"/>
</dbReference>